<sequence length="426" mass="49037">MSERNRKQRNRLGLFETEQWKITVGLQKISGLYCFQRDRINFICWLFIALFSLSFTIVLGIRLVMEIGVHTEIVIENILGELYMLIIFSKLGISVLKRKSFKSIYAKIADHWSMMKDAKELDIVSKNMERGHGVVKIYSLYCIVGMGCFIAMPITYPLLDYVIPMENKTRTMGEPAYVEYGIDPEKYYYPLMTQGFFGSLGCIAVFVAFDVSYMMLTNYVIGLFALAKHRLGKVNTLIKAMEQQNINVLKSNWPIPYIVQAIKTHQRALAYANDLEANYNKAWFITLVCDTATIGGCFAILKVKDTPEEIFRFFSLLFGAFIHFYFIFLPGQLMINASEEVFDACYAANWYKLSKKSKYLLKIIMIRSLRASYLTGGKMFSLSMNTYCSVYAKDQLIVRRSLEEIVGILKNISFFKFHVTFAISSI</sequence>
<evidence type="ECO:0000256" key="4">
    <source>
        <dbReference type="ARBA" id="ARBA00022692"/>
    </source>
</evidence>
<keyword evidence="6 10" id="KW-1133">Transmembrane helix</keyword>
<evidence type="ECO:0000256" key="2">
    <source>
        <dbReference type="ARBA" id="ARBA00022475"/>
    </source>
</evidence>
<organism evidence="11 12">
    <name type="scientific">Trichogramma kaykai</name>
    <dbReference type="NCBI Taxonomy" id="54128"/>
    <lineage>
        <taxon>Eukaryota</taxon>
        <taxon>Metazoa</taxon>
        <taxon>Ecdysozoa</taxon>
        <taxon>Arthropoda</taxon>
        <taxon>Hexapoda</taxon>
        <taxon>Insecta</taxon>
        <taxon>Pterygota</taxon>
        <taxon>Neoptera</taxon>
        <taxon>Endopterygota</taxon>
        <taxon>Hymenoptera</taxon>
        <taxon>Apocrita</taxon>
        <taxon>Proctotrupomorpha</taxon>
        <taxon>Chalcidoidea</taxon>
        <taxon>Trichogrammatidae</taxon>
        <taxon>Trichogramma</taxon>
    </lineage>
</organism>
<feature type="transmembrane region" description="Helical" evidence="10">
    <location>
        <begin position="73"/>
        <end position="93"/>
    </location>
</feature>
<dbReference type="Pfam" id="PF02949">
    <property type="entry name" value="7tm_6"/>
    <property type="match status" value="1"/>
</dbReference>
<accession>A0ABD2XK25</accession>
<evidence type="ECO:0000256" key="7">
    <source>
        <dbReference type="ARBA" id="ARBA00023136"/>
    </source>
</evidence>
<feature type="transmembrane region" description="Helical" evidence="10">
    <location>
        <begin position="138"/>
        <end position="159"/>
    </location>
</feature>
<keyword evidence="4 10" id="KW-0812">Transmembrane</keyword>
<dbReference type="InterPro" id="IPR004117">
    <property type="entry name" value="7tm6_olfct_rcpt"/>
</dbReference>
<evidence type="ECO:0000313" key="11">
    <source>
        <dbReference type="EMBL" id="KAL3405485.1"/>
    </source>
</evidence>
<dbReference type="EMBL" id="JBJJXI010000020">
    <property type="protein sequence ID" value="KAL3405485.1"/>
    <property type="molecule type" value="Genomic_DNA"/>
</dbReference>
<protein>
    <recommendedName>
        <fullName evidence="10">Odorant receptor</fullName>
    </recommendedName>
</protein>
<name>A0ABD2XK25_9HYME</name>
<comment type="subcellular location">
    <subcellularLocation>
        <location evidence="1 10">Cell membrane</location>
        <topology evidence="1 10">Multi-pass membrane protein</topology>
    </subcellularLocation>
</comment>
<keyword evidence="5 10" id="KW-0552">Olfaction</keyword>
<evidence type="ECO:0000256" key="5">
    <source>
        <dbReference type="ARBA" id="ARBA00022725"/>
    </source>
</evidence>
<feature type="transmembrane region" description="Helical" evidence="10">
    <location>
        <begin position="42"/>
        <end position="61"/>
    </location>
</feature>
<evidence type="ECO:0000256" key="6">
    <source>
        <dbReference type="ARBA" id="ARBA00022989"/>
    </source>
</evidence>
<comment type="caution">
    <text evidence="11">The sequence shown here is derived from an EMBL/GenBank/DDBJ whole genome shotgun (WGS) entry which is preliminary data.</text>
</comment>
<dbReference type="PANTHER" id="PTHR21137">
    <property type="entry name" value="ODORANT RECEPTOR"/>
    <property type="match status" value="1"/>
</dbReference>
<evidence type="ECO:0000256" key="8">
    <source>
        <dbReference type="ARBA" id="ARBA00023170"/>
    </source>
</evidence>
<keyword evidence="7 10" id="KW-0472">Membrane</keyword>
<keyword evidence="2" id="KW-1003">Cell membrane</keyword>
<dbReference type="PANTHER" id="PTHR21137:SF35">
    <property type="entry name" value="ODORANT RECEPTOR 19A-RELATED"/>
    <property type="match status" value="1"/>
</dbReference>
<dbReference type="AlphaFoldDB" id="A0ABD2XK25"/>
<evidence type="ECO:0000256" key="9">
    <source>
        <dbReference type="ARBA" id="ARBA00023224"/>
    </source>
</evidence>
<dbReference type="GO" id="GO:0007608">
    <property type="term" value="P:sensory perception of smell"/>
    <property type="evidence" value="ECO:0007669"/>
    <property type="project" value="UniProtKB-KW"/>
</dbReference>
<dbReference type="Proteomes" id="UP001627154">
    <property type="component" value="Unassembled WGS sequence"/>
</dbReference>
<comment type="caution">
    <text evidence="10">Lacks conserved residue(s) required for the propagation of feature annotation.</text>
</comment>
<dbReference type="GO" id="GO:0005886">
    <property type="term" value="C:plasma membrane"/>
    <property type="evidence" value="ECO:0007669"/>
    <property type="project" value="UniProtKB-SubCell"/>
</dbReference>
<reference evidence="11 12" key="1">
    <citation type="journal article" date="2024" name="bioRxiv">
        <title>A reference genome for Trichogramma kaykai: A tiny desert-dwelling parasitoid wasp with competing sex-ratio distorters.</title>
        <authorList>
            <person name="Culotta J."/>
            <person name="Lindsey A.R."/>
        </authorList>
    </citation>
    <scope>NUCLEOTIDE SEQUENCE [LARGE SCALE GENOMIC DNA]</scope>
    <source>
        <strain evidence="11 12">KSX58</strain>
    </source>
</reference>
<gene>
    <name evidence="11" type="ORF">TKK_001877</name>
</gene>
<evidence type="ECO:0000256" key="10">
    <source>
        <dbReference type="RuleBase" id="RU351113"/>
    </source>
</evidence>
<dbReference type="GO" id="GO:0007165">
    <property type="term" value="P:signal transduction"/>
    <property type="evidence" value="ECO:0007669"/>
    <property type="project" value="UniProtKB-KW"/>
</dbReference>
<proteinExistence type="inferred from homology"/>
<evidence type="ECO:0000256" key="1">
    <source>
        <dbReference type="ARBA" id="ARBA00004651"/>
    </source>
</evidence>
<feature type="transmembrane region" description="Helical" evidence="10">
    <location>
        <begin position="196"/>
        <end position="226"/>
    </location>
</feature>
<keyword evidence="12" id="KW-1185">Reference proteome</keyword>
<evidence type="ECO:0000256" key="3">
    <source>
        <dbReference type="ARBA" id="ARBA00022606"/>
    </source>
</evidence>
<evidence type="ECO:0000313" key="12">
    <source>
        <dbReference type="Proteomes" id="UP001627154"/>
    </source>
</evidence>
<keyword evidence="8 10" id="KW-0675">Receptor</keyword>
<keyword evidence="9 10" id="KW-0807">Transducer</keyword>
<feature type="transmembrane region" description="Helical" evidence="10">
    <location>
        <begin position="310"/>
        <end position="328"/>
    </location>
</feature>
<keyword evidence="3 10" id="KW-0716">Sensory transduction</keyword>
<comment type="similarity">
    <text evidence="10">Belongs to the insect chemoreceptor superfamily. Heteromeric odorant receptor channel (TC 1.A.69) family.</text>
</comment>